<dbReference type="InterPro" id="IPR042100">
    <property type="entry name" value="Bug_dom1"/>
</dbReference>
<dbReference type="PANTHER" id="PTHR42928:SF5">
    <property type="entry name" value="BLR1237 PROTEIN"/>
    <property type="match status" value="1"/>
</dbReference>
<evidence type="ECO:0000256" key="1">
    <source>
        <dbReference type="ARBA" id="ARBA00006987"/>
    </source>
</evidence>
<dbReference type="AlphaFoldDB" id="A0A6B2QZP6"/>
<dbReference type="Pfam" id="PF03401">
    <property type="entry name" value="TctC"/>
    <property type="match status" value="1"/>
</dbReference>
<dbReference type="CDD" id="cd13578">
    <property type="entry name" value="PBP2_Bug27"/>
    <property type="match status" value="1"/>
</dbReference>
<dbReference type="EMBL" id="JAAGRN010000008">
    <property type="protein sequence ID" value="NDY83970.1"/>
    <property type="molecule type" value="Genomic_DNA"/>
</dbReference>
<organism evidence="3">
    <name type="scientific">Sheuella amnicola</name>
    <dbReference type="NCBI Taxonomy" id="2707330"/>
    <lineage>
        <taxon>Bacteria</taxon>
        <taxon>Pseudomonadati</taxon>
        <taxon>Pseudomonadota</taxon>
        <taxon>Betaproteobacteria</taxon>
        <taxon>Burkholderiales</taxon>
        <taxon>Alcaligenaceae</taxon>
        <taxon>Sheuella</taxon>
    </lineage>
</organism>
<reference evidence="3" key="1">
    <citation type="submission" date="2020-02" db="EMBL/GenBank/DDBJ databases">
        <authorList>
            <person name="Chen W.-M."/>
        </authorList>
    </citation>
    <scope>NUCLEOTIDE SEQUENCE</scope>
    <source>
        <strain evidence="3">NBD-18</strain>
    </source>
</reference>
<evidence type="ECO:0000313" key="3">
    <source>
        <dbReference type="EMBL" id="NDY83970.1"/>
    </source>
</evidence>
<name>A0A6B2QZP6_9BURK</name>
<keyword evidence="2" id="KW-0732">Signal</keyword>
<proteinExistence type="inferred from homology"/>
<dbReference type="InterPro" id="IPR005064">
    <property type="entry name" value="BUG"/>
</dbReference>
<dbReference type="PIRSF" id="PIRSF017082">
    <property type="entry name" value="YflP"/>
    <property type="match status" value="1"/>
</dbReference>
<accession>A0A6B2QZP6</accession>
<evidence type="ECO:0000256" key="2">
    <source>
        <dbReference type="SAM" id="SignalP"/>
    </source>
</evidence>
<protein>
    <submittedName>
        <fullName evidence="3">Tripartite tricarboxylate transporter substrate binding protein</fullName>
    </submittedName>
</protein>
<dbReference type="SUPFAM" id="SSF53850">
    <property type="entry name" value="Periplasmic binding protein-like II"/>
    <property type="match status" value="1"/>
</dbReference>
<dbReference type="PANTHER" id="PTHR42928">
    <property type="entry name" value="TRICARBOXYLATE-BINDING PROTEIN"/>
    <property type="match status" value="1"/>
</dbReference>
<feature type="chain" id="PRO_5025484372" evidence="2">
    <location>
        <begin position="24"/>
        <end position="323"/>
    </location>
</feature>
<dbReference type="Gene3D" id="3.40.190.150">
    <property type="entry name" value="Bordetella uptake gene, domain 1"/>
    <property type="match status" value="1"/>
</dbReference>
<sequence length="323" mass="33645">MLIKLIPALIASVAVHATCLAQAGSSYPSKPITLLVGSAPGGSNDTFARAIAKPLQQALGQVVVVENKPAAGGILANSLLAKAPADGYTLAVVSSTFTTGAAIRTNLPYDAGKSFAPVIMMASGPLLVTVGKQTAIKTIPDLVSYAKQHPGKLNYGTSGVGSINQFATELLSDAAGIKLTHVPYKGMNPAVTDLIGGQIDLLIASAPSLLSQVKGDKIRAIAVTTAERSPVTPNLPGLKESGYKKGSVDLWWGVLAPAGTPDPILDRLHDSIDRILQSDDMKAFFLKEGALPVLKSRADFGKHLADEIKRWKVIAATADIQPE</sequence>
<dbReference type="Gene3D" id="3.40.190.10">
    <property type="entry name" value="Periplasmic binding protein-like II"/>
    <property type="match status" value="1"/>
</dbReference>
<feature type="signal peptide" evidence="2">
    <location>
        <begin position="1"/>
        <end position="23"/>
    </location>
</feature>
<gene>
    <name evidence="3" type="ORF">G3I67_12090</name>
</gene>
<comment type="similarity">
    <text evidence="1">Belongs to the UPF0065 (bug) family.</text>
</comment>
<dbReference type="RefSeq" id="WP_163655699.1">
    <property type="nucleotide sequence ID" value="NZ_JAAGRN010000008.1"/>
</dbReference>
<comment type="caution">
    <text evidence="3">The sequence shown here is derived from an EMBL/GenBank/DDBJ whole genome shotgun (WGS) entry which is preliminary data.</text>
</comment>